<name>A0ABN0FNV4_9BURK</name>
<keyword evidence="5" id="KW-0560">Oxidoreductase</keyword>
<dbReference type="InterPro" id="IPR050260">
    <property type="entry name" value="FAD-bd_OxRdtase"/>
</dbReference>
<keyword evidence="10" id="KW-1185">Reference proteome</keyword>
<accession>A0ABN0FNV4</accession>
<evidence type="ECO:0000256" key="5">
    <source>
        <dbReference type="ARBA" id="ARBA00023002"/>
    </source>
</evidence>
<keyword evidence="4" id="KW-0274">FAD</keyword>
<evidence type="ECO:0000259" key="8">
    <source>
        <dbReference type="Pfam" id="PF07992"/>
    </source>
</evidence>
<dbReference type="Proteomes" id="UP000004980">
    <property type="component" value="Unassembled WGS sequence"/>
</dbReference>
<keyword evidence="6" id="KW-0676">Redox-active center</keyword>
<keyword evidence="3" id="KW-0285">Flavoprotein</keyword>
<sequence>MTVYTEFEDVAYSPCGIPFVHGKEISSFDKLFLATKQQYQEQGIDVHYTTTVDSIDTRNHTITVRGEGKVRYDTLVIGTGWSYADTGVDRRGLRGIYEVKNIRRAMEWDKYLDTVKEAVVVECGPIALEMVSALQHRGIKTTVVDPGPWPMAGVVDPDIIEPLYRDWESSGVTTLWGERVTAFGGNGTLSHVDTTAGRIPAQLAIIGTRKVSNNSLARAAGIDLGSTGGIVIDSHMRTSARDVFAAGDCTEIPHGVTNVPLQGLSGSHAYAQGKAAGVNAGGGDREYQPVYVPWAMLAGEWMIGGISFGETSAAAIGIDFVSGIAKGITRARSPSGVKPITVKLLADPVTHLLIGAQMVGGEGVKERADFLGVAIRAGITIDDLATMENVYSPAIGALDEPISVAAQEVMKKF</sequence>
<feature type="domain" description="Pyridine nucleotide-disulphide oxidoreductase dimerisation" evidence="7">
    <location>
        <begin position="310"/>
        <end position="386"/>
    </location>
</feature>
<evidence type="ECO:0000256" key="2">
    <source>
        <dbReference type="ARBA" id="ARBA00009130"/>
    </source>
</evidence>
<dbReference type="Pfam" id="PF07992">
    <property type="entry name" value="Pyr_redox_2"/>
    <property type="match status" value="1"/>
</dbReference>
<evidence type="ECO:0000256" key="4">
    <source>
        <dbReference type="ARBA" id="ARBA00022827"/>
    </source>
</evidence>
<evidence type="ECO:0000256" key="6">
    <source>
        <dbReference type="ARBA" id="ARBA00023284"/>
    </source>
</evidence>
<protein>
    <submittedName>
        <fullName evidence="9">CoA-disulfide reductase</fullName>
    </submittedName>
</protein>
<dbReference type="Gene3D" id="3.50.50.60">
    <property type="entry name" value="FAD/NAD(P)-binding domain"/>
    <property type="match status" value="2"/>
</dbReference>
<comment type="cofactor">
    <cofactor evidence="1">
        <name>FAD</name>
        <dbReference type="ChEBI" id="CHEBI:57692"/>
    </cofactor>
</comment>
<dbReference type="InterPro" id="IPR004099">
    <property type="entry name" value="Pyr_nucl-diS_OxRdtase_dimer"/>
</dbReference>
<comment type="similarity">
    <text evidence="2">Belongs to the class-III pyridine nucleotide-disulfide oxidoreductase family.</text>
</comment>
<dbReference type="InterPro" id="IPR023753">
    <property type="entry name" value="FAD/NAD-binding_dom"/>
</dbReference>
<dbReference type="PRINTS" id="PR00368">
    <property type="entry name" value="FADPNR"/>
</dbReference>
<dbReference type="SUPFAM" id="SSF55424">
    <property type="entry name" value="FAD/NAD-linked reductases, dimerisation (C-terminal) domain"/>
    <property type="match status" value="1"/>
</dbReference>
<dbReference type="EMBL" id="AKAU01000078">
    <property type="protein sequence ID" value="EIN00496.1"/>
    <property type="molecule type" value="Genomic_DNA"/>
</dbReference>
<reference evidence="9 10" key="1">
    <citation type="journal article" date="2012" name="J. Bacteriol.">
        <title>Draft Genome Sequence of the Soil Bacterium Burkholderia terrae Strain BS001, Which Interacts with Fungal Surface Structures.</title>
        <authorList>
            <person name="Nazir R."/>
            <person name="Hansen M.A."/>
            <person name="Sorensen S."/>
            <person name="van Elsas J.D."/>
        </authorList>
    </citation>
    <scope>NUCLEOTIDE SEQUENCE [LARGE SCALE GENOMIC DNA]</scope>
    <source>
        <strain evidence="9 10">BS001</strain>
    </source>
</reference>
<evidence type="ECO:0000313" key="10">
    <source>
        <dbReference type="Proteomes" id="UP000004980"/>
    </source>
</evidence>
<dbReference type="Pfam" id="PF02852">
    <property type="entry name" value="Pyr_redox_dim"/>
    <property type="match status" value="1"/>
</dbReference>
<organism evidence="9 10">
    <name type="scientific">Paraburkholderia hospita</name>
    <dbReference type="NCBI Taxonomy" id="169430"/>
    <lineage>
        <taxon>Bacteria</taxon>
        <taxon>Pseudomonadati</taxon>
        <taxon>Pseudomonadota</taxon>
        <taxon>Betaproteobacteria</taxon>
        <taxon>Burkholderiales</taxon>
        <taxon>Burkholderiaceae</taxon>
        <taxon>Paraburkholderia</taxon>
    </lineage>
</organism>
<evidence type="ECO:0000259" key="7">
    <source>
        <dbReference type="Pfam" id="PF02852"/>
    </source>
</evidence>
<dbReference type="SUPFAM" id="SSF51905">
    <property type="entry name" value="FAD/NAD(P)-binding domain"/>
    <property type="match status" value="1"/>
</dbReference>
<dbReference type="InterPro" id="IPR036188">
    <property type="entry name" value="FAD/NAD-bd_sf"/>
</dbReference>
<comment type="caution">
    <text evidence="9">The sequence shown here is derived from an EMBL/GenBank/DDBJ whole genome shotgun (WGS) entry which is preliminary data.</text>
</comment>
<evidence type="ECO:0000256" key="3">
    <source>
        <dbReference type="ARBA" id="ARBA00022630"/>
    </source>
</evidence>
<gene>
    <name evidence="9" type="ORF">WQE_13826</name>
</gene>
<evidence type="ECO:0000256" key="1">
    <source>
        <dbReference type="ARBA" id="ARBA00001974"/>
    </source>
</evidence>
<proteinExistence type="inferred from homology"/>
<feature type="domain" description="FAD/NAD(P)-binding" evidence="8">
    <location>
        <begin position="30"/>
        <end position="256"/>
    </location>
</feature>
<dbReference type="PANTHER" id="PTHR43429">
    <property type="entry name" value="PYRIDINE NUCLEOTIDE-DISULFIDE OXIDOREDUCTASE DOMAIN-CONTAINING"/>
    <property type="match status" value="1"/>
</dbReference>
<dbReference type="InterPro" id="IPR016156">
    <property type="entry name" value="FAD/NAD-linked_Rdtase_dimer_sf"/>
</dbReference>
<dbReference type="PANTHER" id="PTHR43429:SF1">
    <property type="entry name" value="NAD(P)H SULFUR OXIDOREDUCTASE (COA-DEPENDENT)"/>
    <property type="match status" value="1"/>
</dbReference>
<evidence type="ECO:0000313" key="9">
    <source>
        <dbReference type="EMBL" id="EIN00496.1"/>
    </source>
</evidence>